<proteinExistence type="inferred from homology"/>
<evidence type="ECO:0000256" key="10">
    <source>
        <dbReference type="SAM" id="Phobius"/>
    </source>
</evidence>
<dbReference type="PRINTS" id="PR00237">
    <property type="entry name" value="GPCRRHODOPSN"/>
</dbReference>
<evidence type="ECO:0000313" key="13">
    <source>
        <dbReference type="Proteomes" id="UP000694380"/>
    </source>
</evidence>
<evidence type="ECO:0000256" key="6">
    <source>
        <dbReference type="ARBA" id="ARBA00023157"/>
    </source>
</evidence>
<dbReference type="GO" id="GO:0005886">
    <property type="term" value="C:plasma membrane"/>
    <property type="evidence" value="ECO:0007669"/>
    <property type="project" value="TreeGrafter"/>
</dbReference>
<evidence type="ECO:0000313" key="12">
    <source>
        <dbReference type="Ensembl" id="ENSCPBP00000017922.1"/>
    </source>
</evidence>
<comment type="similarity">
    <text evidence="9">Belongs to the chemokine-like receptor (CMKLR) family.</text>
</comment>
<dbReference type="Pfam" id="PF00001">
    <property type="entry name" value="7tm_1"/>
    <property type="match status" value="1"/>
</dbReference>
<dbReference type="GO" id="GO:0004875">
    <property type="term" value="F:complement receptor activity"/>
    <property type="evidence" value="ECO:0007669"/>
    <property type="project" value="TreeGrafter"/>
</dbReference>
<evidence type="ECO:0000256" key="3">
    <source>
        <dbReference type="ARBA" id="ARBA00022989"/>
    </source>
</evidence>
<reference evidence="12" key="2">
    <citation type="submission" date="2025-09" db="UniProtKB">
        <authorList>
            <consortium name="Ensembl"/>
        </authorList>
    </citation>
    <scope>IDENTIFICATION</scope>
</reference>
<dbReference type="PANTHER" id="PTHR24225">
    <property type="entry name" value="CHEMOTACTIC RECEPTOR"/>
    <property type="match status" value="1"/>
</dbReference>
<feature type="domain" description="G-protein coupled receptors family 1 profile" evidence="11">
    <location>
        <begin position="104"/>
        <end position="346"/>
    </location>
</feature>
<dbReference type="GO" id="GO:0007204">
    <property type="term" value="P:positive regulation of cytosolic calcium ion concentration"/>
    <property type="evidence" value="ECO:0007669"/>
    <property type="project" value="TreeGrafter"/>
</dbReference>
<evidence type="ECO:0000259" key="11">
    <source>
        <dbReference type="PROSITE" id="PS50262"/>
    </source>
</evidence>
<feature type="transmembrane region" description="Helical" evidence="10">
    <location>
        <begin position="123"/>
        <end position="142"/>
    </location>
</feature>
<dbReference type="InterPro" id="IPR000826">
    <property type="entry name" value="Formyl_rcpt-rel"/>
</dbReference>
<evidence type="ECO:0000256" key="8">
    <source>
        <dbReference type="ARBA" id="ARBA00023224"/>
    </source>
</evidence>
<dbReference type="GeneTree" id="ENSGT01140000282544"/>
<feature type="transmembrane region" description="Helical" evidence="10">
    <location>
        <begin position="254"/>
        <end position="278"/>
    </location>
</feature>
<dbReference type="PANTHER" id="PTHR24225:SF24">
    <property type="entry name" value="G-PROTEIN COUPLED RECEPTORS FAMILY 1 PROFILE DOMAIN-CONTAINING PROTEIN"/>
    <property type="match status" value="1"/>
</dbReference>
<sequence>MCGGCRFQEGIRVQEAAQGCGAEGFRLQEGVRVQDGVPTWGRSLGCGIRPGAPAGPRAKAVISPQLSSNATSPVANNSTTPTSNVLAHISVAIFVVSFLLGMVGNGLVIWVTCFRMRRTVNSIWFLSLALADLLYSLLLPFYAAKTAASNQWAFGNFLCKAVGALLFLSMFASVFQLTLISVDRSLLVARPVWAQRFRTPRLAWGAAAVAWLLAGAFSAPYLVFLQVTCRGKRCFCVNNFGDEVTRMARQQALIVVRFVAGFLAPLLVITACHVVVMLRAGHRGRRPNRTAKVVAAVVLSFFFCWLPYHVFNFLHRSPSNRAAFKVGSSLAFSLTCLGCFLNPLLYAFLGRRFQEGLRGSSRARCASWEPMGHGGAMHAGIPWATLEQCMLGPQSLARTQCMLGAYGSHCRGACWELLPSLATPEQ</sequence>
<evidence type="ECO:0000256" key="4">
    <source>
        <dbReference type="ARBA" id="ARBA00023040"/>
    </source>
</evidence>
<dbReference type="Proteomes" id="UP000694380">
    <property type="component" value="Unplaced"/>
</dbReference>
<dbReference type="PROSITE" id="PS50262">
    <property type="entry name" value="G_PROTEIN_RECEP_F1_2"/>
    <property type="match status" value="1"/>
</dbReference>
<dbReference type="InterPro" id="IPR000276">
    <property type="entry name" value="GPCR_Rhodpsn"/>
</dbReference>
<evidence type="ECO:0000256" key="2">
    <source>
        <dbReference type="ARBA" id="ARBA00022692"/>
    </source>
</evidence>
<organism evidence="12 13">
    <name type="scientific">Chrysemys picta bellii</name>
    <name type="common">Western painted turtle</name>
    <name type="synonym">Emys bellii</name>
    <dbReference type="NCBI Taxonomy" id="8478"/>
    <lineage>
        <taxon>Eukaryota</taxon>
        <taxon>Metazoa</taxon>
        <taxon>Chordata</taxon>
        <taxon>Craniata</taxon>
        <taxon>Vertebrata</taxon>
        <taxon>Euteleostomi</taxon>
        <taxon>Archelosauria</taxon>
        <taxon>Testudinata</taxon>
        <taxon>Testudines</taxon>
        <taxon>Cryptodira</taxon>
        <taxon>Durocryptodira</taxon>
        <taxon>Testudinoidea</taxon>
        <taxon>Emydidae</taxon>
        <taxon>Chrysemys</taxon>
    </lineage>
</organism>
<feature type="transmembrane region" description="Helical" evidence="10">
    <location>
        <begin position="290"/>
        <end position="310"/>
    </location>
</feature>
<feature type="transmembrane region" description="Helical" evidence="10">
    <location>
        <begin position="162"/>
        <end position="182"/>
    </location>
</feature>
<keyword evidence="13" id="KW-1185">Reference proteome</keyword>
<dbReference type="GO" id="GO:0006954">
    <property type="term" value="P:inflammatory response"/>
    <property type="evidence" value="ECO:0007669"/>
    <property type="project" value="TreeGrafter"/>
</dbReference>
<evidence type="ECO:0000256" key="5">
    <source>
        <dbReference type="ARBA" id="ARBA00023136"/>
    </source>
</evidence>
<evidence type="ECO:0000256" key="1">
    <source>
        <dbReference type="ARBA" id="ARBA00004141"/>
    </source>
</evidence>
<keyword evidence="4" id="KW-0297">G-protein coupled receptor</keyword>
<accession>A0A8C3HGX4</accession>
<keyword evidence="2 10" id="KW-0812">Transmembrane</keyword>
<evidence type="ECO:0000256" key="9">
    <source>
        <dbReference type="ARBA" id="ARBA00025736"/>
    </source>
</evidence>
<dbReference type="InterPro" id="IPR017452">
    <property type="entry name" value="GPCR_Rhodpsn_7TM"/>
</dbReference>
<reference evidence="12" key="1">
    <citation type="submission" date="2025-08" db="UniProtKB">
        <authorList>
            <consortium name="Ensembl"/>
        </authorList>
    </citation>
    <scope>IDENTIFICATION</scope>
</reference>
<feature type="transmembrane region" description="Helical" evidence="10">
    <location>
        <begin position="330"/>
        <end position="349"/>
    </location>
</feature>
<feature type="transmembrane region" description="Helical" evidence="10">
    <location>
        <begin position="85"/>
        <end position="111"/>
    </location>
</feature>
<keyword evidence="8" id="KW-0807">Transducer</keyword>
<dbReference type="Gene3D" id="1.20.1070.10">
    <property type="entry name" value="Rhodopsin 7-helix transmembrane proteins"/>
    <property type="match status" value="1"/>
</dbReference>
<feature type="transmembrane region" description="Helical" evidence="10">
    <location>
        <begin position="202"/>
        <end position="223"/>
    </location>
</feature>
<dbReference type="FunFam" id="1.20.1070.10:FF:000034">
    <property type="entry name" value="G-protein coupled receptor 1"/>
    <property type="match status" value="1"/>
</dbReference>
<keyword evidence="5 10" id="KW-0472">Membrane</keyword>
<name>A0A8C3HGX4_CHRPI</name>
<dbReference type="Ensembl" id="ENSCPBT00000021168.1">
    <property type="protein sequence ID" value="ENSCPBP00000017922.1"/>
    <property type="gene ID" value="ENSCPBG00000013099.1"/>
</dbReference>
<dbReference type="GO" id="GO:0004930">
    <property type="term" value="F:G protein-coupled receptor activity"/>
    <property type="evidence" value="ECO:0007669"/>
    <property type="project" value="UniProtKB-KW"/>
</dbReference>
<dbReference type="AlphaFoldDB" id="A0A8C3HGX4"/>
<comment type="subcellular location">
    <subcellularLocation>
        <location evidence="1">Membrane</location>
        <topology evidence="1">Multi-pass membrane protein</topology>
    </subcellularLocation>
</comment>
<keyword evidence="7" id="KW-0675">Receptor</keyword>
<keyword evidence="3 10" id="KW-1133">Transmembrane helix</keyword>
<protein>
    <recommendedName>
        <fullName evidence="11">G-protein coupled receptors family 1 profile domain-containing protein</fullName>
    </recommendedName>
</protein>
<dbReference type="PRINTS" id="PR00526">
    <property type="entry name" value="FMETLEUPHER"/>
</dbReference>
<keyword evidence="6" id="KW-1015">Disulfide bond</keyword>
<evidence type="ECO:0000256" key="7">
    <source>
        <dbReference type="ARBA" id="ARBA00023170"/>
    </source>
</evidence>
<dbReference type="SUPFAM" id="SSF81321">
    <property type="entry name" value="Family A G protein-coupled receptor-like"/>
    <property type="match status" value="1"/>
</dbReference>
<dbReference type="GO" id="GO:0007200">
    <property type="term" value="P:phospholipase C-activating G protein-coupled receptor signaling pathway"/>
    <property type="evidence" value="ECO:0007669"/>
    <property type="project" value="TreeGrafter"/>
</dbReference>
<dbReference type="OMA" id="ARCINDF"/>